<evidence type="ECO:0000313" key="2">
    <source>
        <dbReference type="Proteomes" id="UP000252419"/>
    </source>
</evidence>
<evidence type="ECO:0000313" key="1">
    <source>
        <dbReference type="EMBL" id="RCK07535.1"/>
    </source>
</evidence>
<protein>
    <submittedName>
        <fullName evidence="1">Uncharacterized protein</fullName>
    </submittedName>
</protein>
<organism evidence="1 2">
    <name type="scientific">Thalassospira xianhensis MCCC 1A02616</name>
    <dbReference type="NCBI Taxonomy" id="1177929"/>
    <lineage>
        <taxon>Bacteria</taxon>
        <taxon>Pseudomonadati</taxon>
        <taxon>Pseudomonadota</taxon>
        <taxon>Alphaproteobacteria</taxon>
        <taxon>Rhodospirillales</taxon>
        <taxon>Thalassospiraceae</taxon>
        <taxon>Thalassospira</taxon>
    </lineage>
</organism>
<keyword evidence="2" id="KW-1185">Reference proteome</keyword>
<name>A0A367UGV1_9PROT</name>
<gene>
    <name evidence="1" type="ORF">TH5_00160</name>
</gene>
<dbReference type="AlphaFoldDB" id="A0A367UGV1"/>
<dbReference type="Proteomes" id="UP000252419">
    <property type="component" value="Unassembled WGS sequence"/>
</dbReference>
<dbReference type="EMBL" id="JPWA01000001">
    <property type="protein sequence ID" value="RCK07535.1"/>
    <property type="molecule type" value="Genomic_DNA"/>
</dbReference>
<proteinExistence type="predicted"/>
<comment type="caution">
    <text evidence="1">The sequence shown here is derived from an EMBL/GenBank/DDBJ whole genome shotgun (WGS) entry which is preliminary data.</text>
</comment>
<accession>A0A367UGV1</accession>
<dbReference type="RefSeq" id="WP_114119988.1">
    <property type="nucleotide sequence ID" value="NZ_JPWA01000001.1"/>
</dbReference>
<reference evidence="1 2" key="1">
    <citation type="submission" date="2014-07" db="EMBL/GenBank/DDBJ databases">
        <title>Draft genome sequence of Thalassospira xianhensis P-4 (MCCC 1A02616).</title>
        <authorList>
            <person name="Lai Q."/>
            <person name="Shao Z."/>
        </authorList>
    </citation>
    <scope>NUCLEOTIDE SEQUENCE [LARGE SCALE GENOMIC DNA]</scope>
    <source>
        <strain evidence="1 2">MCCC 1A02616</strain>
    </source>
</reference>
<sequence>MYGDKQSSSALADGFTNDERKLLLSAIAGYCSTPRPSWHPIEGFSLYELIRNIVPKMFMGKNPEKPVKKVLPCVVDELIADNVLSVGLRKRYGASEAVLFYNHSRYDGQTKLEKGVNYRREWVRRVYAEIPPLSQDRMEDVFLAARQASMSFDTASGALTVAGLDCSFAALVPQTIKVIGNDVVYEDAILAAILPSREVRLFLCAPGDINFASSVGQPLASVSFSSPPDVAASLEDGMAIWPWTTIPLLPASFEFDWPSIEAYISCPLRKNLRRAFEKVLAKKTATYKHVSGQIRERLSEDIGTTCSRIPMNRVPLKIYNHFASGSEQDISRRRQAIEVYPIFAGLIATSSTIDAAVTEGRPLRELIVAETGLATPIVKRIGHFHWQMVAQSVASILSGLPVSKFGDAQNVSEDEGLIRETIVRALSICPVENLPRKRAAWRSLEQAVMLLVKAEKTWLRVGQSPWRQKMKDDFIRYLSKDWKRYSAKGIPVSNEYVSDMLYDVTSFVSSAIQSHPLLDDIRPSDLARLVERHLVFGQHQTIAKVIATAIDWHDRYENMQATLEDLMEYGHQASSYKWPPLDSEFACSSGKIEWLTSRTDLVEEHLEQLHCVSNYTEDCFFGRSHIGRVTGVDGSRSTVEFVAKPTELSVNQHYGAKNMPPPEMCVRTVKQFISKRRKHLKLDALEDARAQRAKHRPHRRDDSAFDINSPTECSAVLRLYSPFLVKPFRSMERDELVELFCERHLRRVEVEPLGIKEFDMSAGSVTSTAVLAY</sequence>